<keyword evidence="2" id="KW-1185">Reference proteome</keyword>
<reference evidence="1" key="2">
    <citation type="submission" date="2020-11" db="EMBL/GenBank/DDBJ databases">
        <authorList>
            <person name="McCartney M.A."/>
            <person name="Auch B."/>
            <person name="Kono T."/>
            <person name="Mallez S."/>
            <person name="Becker A."/>
            <person name="Gohl D.M."/>
            <person name="Silverstein K.A.T."/>
            <person name="Koren S."/>
            <person name="Bechman K.B."/>
            <person name="Herman A."/>
            <person name="Abrahante J.E."/>
            <person name="Garbe J."/>
        </authorList>
    </citation>
    <scope>NUCLEOTIDE SEQUENCE</scope>
    <source>
        <strain evidence="1">Duluth1</strain>
        <tissue evidence="1">Whole animal</tissue>
    </source>
</reference>
<dbReference type="AlphaFoldDB" id="A0A9D4BXF2"/>
<sequence>MLPFFEIPPFQFIVSIRVGFDVMENASSVNGAPRCIAATICTLLLGPYAPEMLFWANITLVVKDLSLNGPFTAPYLDVTSLVFVDVKVSSVLATNASFTCINNIYILL</sequence>
<protein>
    <submittedName>
        <fullName evidence="1">Uncharacterized protein</fullName>
    </submittedName>
</protein>
<name>A0A9D4BXF2_DREPO</name>
<proteinExistence type="predicted"/>
<reference evidence="1" key="1">
    <citation type="journal article" date="2019" name="bioRxiv">
        <title>The Genome of the Zebra Mussel, Dreissena polymorpha: A Resource for Invasive Species Research.</title>
        <authorList>
            <person name="McCartney M.A."/>
            <person name="Auch B."/>
            <person name="Kono T."/>
            <person name="Mallez S."/>
            <person name="Zhang Y."/>
            <person name="Obille A."/>
            <person name="Becker A."/>
            <person name="Abrahante J.E."/>
            <person name="Garbe J."/>
            <person name="Badalamenti J.P."/>
            <person name="Herman A."/>
            <person name="Mangelson H."/>
            <person name="Liachko I."/>
            <person name="Sullivan S."/>
            <person name="Sone E.D."/>
            <person name="Koren S."/>
            <person name="Silverstein K.A.T."/>
            <person name="Beckman K.B."/>
            <person name="Gohl D.M."/>
        </authorList>
    </citation>
    <scope>NUCLEOTIDE SEQUENCE</scope>
    <source>
        <strain evidence="1">Duluth1</strain>
        <tissue evidence="1">Whole animal</tissue>
    </source>
</reference>
<evidence type="ECO:0000313" key="1">
    <source>
        <dbReference type="EMBL" id="KAH3712143.1"/>
    </source>
</evidence>
<comment type="caution">
    <text evidence="1">The sequence shown here is derived from an EMBL/GenBank/DDBJ whole genome shotgun (WGS) entry which is preliminary data.</text>
</comment>
<dbReference type="EMBL" id="JAIWYP010000014">
    <property type="protein sequence ID" value="KAH3712143.1"/>
    <property type="molecule type" value="Genomic_DNA"/>
</dbReference>
<dbReference type="Proteomes" id="UP000828390">
    <property type="component" value="Unassembled WGS sequence"/>
</dbReference>
<evidence type="ECO:0000313" key="2">
    <source>
        <dbReference type="Proteomes" id="UP000828390"/>
    </source>
</evidence>
<organism evidence="1 2">
    <name type="scientific">Dreissena polymorpha</name>
    <name type="common">Zebra mussel</name>
    <name type="synonym">Mytilus polymorpha</name>
    <dbReference type="NCBI Taxonomy" id="45954"/>
    <lineage>
        <taxon>Eukaryota</taxon>
        <taxon>Metazoa</taxon>
        <taxon>Spiralia</taxon>
        <taxon>Lophotrochozoa</taxon>
        <taxon>Mollusca</taxon>
        <taxon>Bivalvia</taxon>
        <taxon>Autobranchia</taxon>
        <taxon>Heteroconchia</taxon>
        <taxon>Euheterodonta</taxon>
        <taxon>Imparidentia</taxon>
        <taxon>Neoheterodontei</taxon>
        <taxon>Myida</taxon>
        <taxon>Dreissenoidea</taxon>
        <taxon>Dreissenidae</taxon>
        <taxon>Dreissena</taxon>
    </lineage>
</organism>
<accession>A0A9D4BXF2</accession>
<gene>
    <name evidence="1" type="ORF">DPMN_071822</name>
</gene>